<accession>A0AB37ZDG5</accession>
<keyword evidence="3" id="KW-1185">Reference proteome</keyword>
<keyword evidence="1" id="KW-0175">Coiled coil</keyword>
<dbReference type="AlphaFoldDB" id="A0AB37ZDG5"/>
<dbReference type="EMBL" id="FMTL01000011">
    <property type="protein sequence ID" value="SCW89725.1"/>
    <property type="molecule type" value="Genomic_DNA"/>
</dbReference>
<evidence type="ECO:0000313" key="3">
    <source>
        <dbReference type="Proteomes" id="UP000242418"/>
    </source>
</evidence>
<evidence type="ECO:0000256" key="1">
    <source>
        <dbReference type="SAM" id="Coils"/>
    </source>
</evidence>
<proteinExistence type="predicted"/>
<organism evidence="2 3">
    <name type="scientific">Pseudomonas peli</name>
    <dbReference type="NCBI Taxonomy" id="592361"/>
    <lineage>
        <taxon>Bacteria</taxon>
        <taxon>Pseudomonadati</taxon>
        <taxon>Pseudomonadota</taxon>
        <taxon>Gammaproteobacteria</taxon>
        <taxon>Pseudomonadales</taxon>
        <taxon>Pseudomonadaceae</taxon>
        <taxon>Pseudomonas</taxon>
    </lineage>
</organism>
<gene>
    <name evidence="2" type="ORF">SAMN05216370_0073</name>
</gene>
<dbReference type="RefSeq" id="WP_090256252.1">
    <property type="nucleotide sequence ID" value="NZ_FMTL01000011.1"/>
</dbReference>
<feature type="coiled-coil region" evidence="1">
    <location>
        <begin position="40"/>
        <end position="67"/>
    </location>
</feature>
<protein>
    <submittedName>
        <fullName evidence="2">Uncharacterized protein</fullName>
    </submittedName>
</protein>
<name>A0AB37ZDG5_9PSED</name>
<reference evidence="2 3" key="1">
    <citation type="submission" date="2016-10" db="EMBL/GenBank/DDBJ databases">
        <authorList>
            <person name="Varghese N."/>
            <person name="Submissions S."/>
        </authorList>
    </citation>
    <scope>NUCLEOTIDE SEQUENCE [LARGE SCALE GENOMIC DNA]</scope>
    <source>
        <strain evidence="2 3">DSM 17833</strain>
    </source>
</reference>
<comment type="caution">
    <text evidence="2">The sequence shown here is derived from an EMBL/GenBank/DDBJ whole genome shotgun (WGS) entry which is preliminary data.</text>
</comment>
<sequence length="110" mass="12490">MPDDKELKQSLDSLNNSLGEISKSLSVLSAMKIAEEFYTKEERAEFYKEYEQRLEQAEKARAALHEKARGGPSEGGTTQEMMDIASKANDFVMDCRKKNPALVTLYRHSK</sequence>
<evidence type="ECO:0000313" key="2">
    <source>
        <dbReference type="EMBL" id="SCW89725.1"/>
    </source>
</evidence>
<dbReference type="Proteomes" id="UP000242418">
    <property type="component" value="Unassembled WGS sequence"/>
</dbReference>